<reference evidence="2 3" key="1">
    <citation type="submission" date="2022-07" db="EMBL/GenBank/DDBJ databases">
        <title>Genome Analysis of Selected Gammaproteobacteria from Nigerian Food snails.</title>
        <authorList>
            <person name="Okafor A.C."/>
        </authorList>
    </citation>
    <scope>NUCLEOTIDE SEQUENCE [LARGE SCALE GENOMIC DNA]</scope>
    <source>
        <strain evidence="2 3">Awg 2</strain>
    </source>
</reference>
<dbReference type="EMBL" id="JANEWF010000009">
    <property type="protein sequence ID" value="MDA8483614.1"/>
    <property type="molecule type" value="Genomic_DNA"/>
</dbReference>
<feature type="region of interest" description="Disordered" evidence="1">
    <location>
        <begin position="1"/>
        <end position="25"/>
    </location>
</feature>
<evidence type="ECO:0000256" key="1">
    <source>
        <dbReference type="SAM" id="MobiDB-lite"/>
    </source>
</evidence>
<evidence type="ECO:0000313" key="3">
    <source>
        <dbReference type="Proteomes" id="UP001211689"/>
    </source>
</evidence>
<name>A0ABT4Y452_METRE</name>
<dbReference type="Proteomes" id="UP001211689">
    <property type="component" value="Unassembled WGS sequence"/>
</dbReference>
<proteinExistence type="predicted"/>
<keyword evidence="3" id="KW-1185">Reference proteome</keyword>
<gene>
    <name evidence="2" type="ORF">NNO07_11070</name>
</gene>
<evidence type="ECO:0000313" key="2">
    <source>
        <dbReference type="EMBL" id="MDA8483614.1"/>
    </source>
</evidence>
<accession>A0ABT4Y452</accession>
<protein>
    <submittedName>
        <fullName evidence="2">Uncharacterized protein</fullName>
    </submittedName>
</protein>
<sequence>MSKRVRTDKVRKQDAVRQQRKRALDAARNARLGGEKLKLMTFQGTRDGLAVMRQVGGYRNDDEVVSLAVRYLAGLARRDPAAFLEAMDPRNPV</sequence>
<comment type="caution">
    <text evidence="2">The sequence shown here is derived from an EMBL/GenBank/DDBJ whole genome shotgun (WGS) entry which is preliminary data.</text>
</comment>
<organism evidence="2 3">
    <name type="scientific">Metapseudomonas resinovorans</name>
    <name type="common">Pseudomonas resinovorans</name>
    <dbReference type="NCBI Taxonomy" id="53412"/>
    <lineage>
        <taxon>Bacteria</taxon>
        <taxon>Pseudomonadati</taxon>
        <taxon>Pseudomonadota</taxon>
        <taxon>Gammaproteobacteria</taxon>
        <taxon>Pseudomonadales</taxon>
        <taxon>Pseudomonadaceae</taxon>
        <taxon>Metapseudomonas</taxon>
    </lineage>
</organism>
<dbReference type="RefSeq" id="WP_271470793.1">
    <property type="nucleotide sequence ID" value="NZ_JANEWF010000009.1"/>
</dbReference>